<dbReference type="InterPro" id="IPR046053">
    <property type="entry name" value="DUF6011"/>
</dbReference>
<name>A0A385E950_9CAUD</name>
<dbReference type="Pfam" id="PF19474">
    <property type="entry name" value="DUF6011"/>
    <property type="match status" value="1"/>
</dbReference>
<keyword evidence="2" id="KW-1185">Reference proteome</keyword>
<organism evidence="1 2">
    <name type="scientific">Caulobacter phage CcrBL10</name>
    <dbReference type="NCBI Taxonomy" id="2283269"/>
    <lineage>
        <taxon>Viruses</taxon>
        <taxon>Duplodnaviria</taxon>
        <taxon>Heunggongvirae</taxon>
        <taxon>Uroviricota</taxon>
        <taxon>Caudoviricetes</taxon>
        <taxon>Jeanschmidtviridae</taxon>
        <taxon>Poindextervirus</taxon>
        <taxon>Poindextervirus BL10</taxon>
    </lineage>
</organism>
<sequence length="299" mass="33089">MDLFADMDELITEPVVRETQPGEPMEAGVDFVDETPPPAEWIELCPKCRGTGTYRGMSQYGRQCFVCKGKGKFVRKTSPEERARRRANADKKKAQVQFDLQQQRAAWKLAHPEATAWMVERAPRFDFANQMLQAVERFGHLTEKQLATVERLAAEDKKRAIQREAERVAREAAAPVISLAKLEEAFFHAKGSGLKNITLRLAGYKFKPAAMDSTNAGAIYVRTVEGVYMGKVMNGKFLKVRDCTTEQEAEILALAADPHAAAIAYGQRTGSCACCGRELTNHASIDAGIGPVCATKFGW</sequence>
<protein>
    <submittedName>
        <fullName evidence="1">Uncharacterized protein</fullName>
    </submittedName>
</protein>
<dbReference type="EMBL" id="MH588544">
    <property type="protein sequence ID" value="AXQ68381.1"/>
    <property type="molecule type" value="Genomic_DNA"/>
</dbReference>
<dbReference type="SUPFAM" id="SSF57938">
    <property type="entry name" value="DnaJ/Hsp40 cysteine-rich domain"/>
    <property type="match status" value="1"/>
</dbReference>
<gene>
    <name evidence="1" type="ORF">CcrBL10_gp177c</name>
</gene>
<evidence type="ECO:0000313" key="1">
    <source>
        <dbReference type="EMBL" id="AXQ68381.1"/>
    </source>
</evidence>
<evidence type="ECO:0000313" key="2">
    <source>
        <dbReference type="Proteomes" id="UP000258997"/>
    </source>
</evidence>
<dbReference type="InterPro" id="IPR036410">
    <property type="entry name" value="HSP_DnaJ_Cys-rich_dom_sf"/>
</dbReference>
<proteinExistence type="predicted"/>
<dbReference type="Proteomes" id="UP000258997">
    <property type="component" value="Segment"/>
</dbReference>
<reference evidence="1 2" key="1">
    <citation type="submission" date="2018-07" db="EMBL/GenBank/DDBJ databases">
        <title>Giant CbK-like Caulobacter bacteriophages have genetically divergent genomes.</title>
        <authorList>
            <person name="Wilson K.M."/>
            <person name="Ely B."/>
        </authorList>
    </citation>
    <scope>NUCLEOTIDE SEQUENCE [LARGE SCALE GENOMIC DNA]</scope>
</reference>
<dbReference type="Gene3D" id="6.20.20.10">
    <property type="match status" value="1"/>
</dbReference>
<accession>A0A385E950</accession>